<reference evidence="2 3" key="1">
    <citation type="submission" date="2015-04" db="EMBL/GenBank/DDBJ databases">
        <authorList>
            <person name="Heijne W.H."/>
            <person name="Fedorova N.D."/>
            <person name="Nierman W.C."/>
            <person name="Vollebregt A.W."/>
            <person name="Zhao Z."/>
            <person name="Wu L."/>
            <person name="Kumar M."/>
            <person name="Stam H."/>
            <person name="van den Berg M.A."/>
            <person name="Pel H.J."/>
        </authorList>
    </citation>
    <scope>NUCLEOTIDE SEQUENCE [LARGE SCALE GENOMIC DNA]</scope>
    <source>
        <strain evidence="2 3">CBS 393.64</strain>
    </source>
</reference>
<evidence type="ECO:0000313" key="2">
    <source>
        <dbReference type="EMBL" id="KKA19958.1"/>
    </source>
</evidence>
<keyword evidence="3" id="KW-1185">Reference proteome</keyword>
<name>A0A0F4YQQ1_RASE3</name>
<evidence type="ECO:0000313" key="3">
    <source>
        <dbReference type="Proteomes" id="UP000053958"/>
    </source>
</evidence>
<organism evidence="2 3">
    <name type="scientific">Rasamsonia emersonii (strain ATCC 16479 / CBS 393.64 / IMI 116815)</name>
    <dbReference type="NCBI Taxonomy" id="1408163"/>
    <lineage>
        <taxon>Eukaryota</taxon>
        <taxon>Fungi</taxon>
        <taxon>Dikarya</taxon>
        <taxon>Ascomycota</taxon>
        <taxon>Pezizomycotina</taxon>
        <taxon>Eurotiomycetes</taxon>
        <taxon>Eurotiomycetidae</taxon>
        <taxon>Eurotiales</taxon>
        <taxon>Trichocomaceae</taxon>
        <taxon>Rasamsonia</taxon>
    </lineage>
</organism>
<feature type="transmembrane region" description="Helical" evidence="1">
    <location>
        <begin position="57"/>
        <end position="79"/>
    </location>
</feature>
<keyword evidence="1" id="KW-0812">Transmembrane</keyword>
<dbReference type="RefSeq" id="XP_013326570.1">
    <property type="nucleotide sequence ID" value="XM_013471116.1"/>
</dbReference>
<protein>
    <submittedName>
        <fullName evidence="2">Uncharacterized protein</fullName>
    </submittedName>
</protein>
<keyword evidence="1" id="KW-1133">Transmembrane helix</keyword>
<sequence length="107" mass="11609">RVLLLHVPPPVAAALLPDLRCTSIFVILVRYLFFFFFPIACSPGTFQQSCLGPCRSLTVLVVSIYTSLTAALLLPPAAVNHLAAASSRLAGWPSSVDRYSPQFMACR</sequence>
<evidence type="ECO:0000256" key="1">
    <source>
        <dbReference type="SAM" id="Phobius"/>
    </source>
</evidence>
<dbReference type="GeneID" id="25318347"/>
<feature type="non-terminal residue" evidence="2">
    <location>
        <position position="1"/>
    </location>
</feature>
<proteinExistence type="predicted"/>
<feature type="transmembrane region" description="Helical" evidence="1">
    <location>
        <begin position="23"/>
        <end position="45"/>
    </location>
</feature>
<dbReference type="EMBL" id="LASV01000301">
    <property type="protein sequence ID" value="KKA19958.1"/>
    <property type="molecule type" value="Genomic_DNA"/>
</dbReference>
<keyword evidence="1" id="KW-0472">Membrane</keyword>
<dbReference type="AlphaFoldDB" id="A0A0F4YQQ1"/>
<comment type="caution">
    <text evidence="2">The sequence shown here is derived from an EMBL/GenBank/DDBJ whole genome shotgun (WGS) entry which is preliminary data.</text>
</comment>
<gene>
    <name evidence="2" type="ORF">T310_6027</name>
</gene>
<dbReference type="Proteomes" id="UP000053958">
    <property type="component" value="Unassembled WGS sequence"/>
</dbReference>
<accession>A0A0F4YQQ1</accession>